<evidence type="ECO:0000313" key="1">
    <source>
        <dbReference type="EMBL" id="KAF9070972.1"/>
    </source>
</evidence>
<keyword evidence="2" id="KW-1185">Reference proteome</keyword>
<protein>
    <submittedName>
        <fullName evidence="1">Uncharacterized protein</fullName>
    </submittedName>
</protein>
<proteinExistence type="predicted"/>
<comment type="caution">
    <text evidence="1">The sequence shown here is derived from an EMBL/GenBank/DDBJ whole genome shotgun (WGS) entry which is preliminary data.</text>
</comment>
<organism evidence="1 2">
    <name type="scientific">Rhodocollybia butyracea</name>
    <dbReference type="NCBI Taxonomy" id="206335"/>
    <lineage>
        <taxon>Eukaryota</taxon>
        <taxon>Fungi</taxon>
        <taxon>Dikarya</taxon>
        <taxon>Basidiomycota</taxon>
        <taxon>Agaricomycotina</taxon>
        <taxon>Agaricomycetes</taxon>
        <taxon>Agaricomycetidae</taxon>
        <taxon>Agaricales</taxon>
        <taxon>Marasmiineae</taxon>
        <taxon>Omphalotaceae</taxon>
        <taxon>Rhodocollybia</taxon>
    </lineage>
</organism>
<gene>
    <name evidence="1" type="ORF">BDP27DRAFT_1362203</name>
</gene>
<dbReference type="AlphaFoldDB" id="A0A9P5PXM7"/>
<dbReference type="EMBL" id="JADNRY010000036">
    <property type="protein sequence ID" value="KAF9070972.1"/>
    <property type="molecule type" value="Genomic_DNA"/>
</dbReference>
<evidence type="ECO:0000313" key="2">
    <source>
        <dbReference type="Proteomes" id="UP000772434"/>
    </source>
</evidence>
<sequence length="217" mass="24953">MSGCETFQFDLKESAKALWVPPLSIKLITLRTKAEMSMYEGPSLEPLQKAYRGLGGRSYDLQESWSDKSEMFGARMMLSTIRPKPSQRRSHFILFLAVFLECLAPKTVGAVFHQNLERHHHHPPPRSPPNLQWSIDPAQRGERAYAISTSRTSTLQYRFKCNLNVFYDHNDSWFRVCALKIEFTIAEINVLNIGVELCIYSFFGHQPPNTNSTREVL</sequence>
<dbReference type="Proteomes" id="UP000772434">
    <property type="component" value="Unassembled WGS sequence"/>
</dbReference>
<reference evidence="1" key="1">
    <citation type="submission" date="2020-11" db="EMBL/GenBank/DDBJ databases">
        <authorList>
            <consortium name="DOE Joint Genome Institute"/>
            <person name="Ahrendt S."/>
            <person name="Riley R."/>
            <person name="Andreopoulos W."/>
            <person name="Labutti K."/>
            <person name="Pangilinan J."/>
            <person name="Ruiz-Duenas F.J."/>
            <person name="Barrasa J.M."/>
            <person name="Sanchez-Garcia M."/>
            <person name="Camarero S."/>
            <person name="Miyauchi S."/>
            <person name="Serrano A."/>
            <person name="Linde D."/>
            <person name="Babiker R."/>
            <person name="Drula E."/>
            <person name="Ayuso-Fernandez I."/>
            <person name="Pacheco R."/>
            <person name="Padilla G."/>
            <person name="Ferreira P."/>
            <person name="Barriuso J."/>
            <person name="Kellner H."/>
            <person name="Castanera R."/>
            <person name="Alfaro M."/>
            <person name="Ramirez L."/>
            <person name="Pisabarro A.G."/>
            <person name="Kuo A."/>
            <person name="Tritt A."/>
            <person name="Lipzen A."/>
            <person name="He G."/>
            <person name="Yan M."/>
            <person name="Ng V."/>
            <person name="Cullen D."/>
            <person name="Martin F."/>
            <person name="Rosso M.-N."/>
            <person name="Henrissat B."/>
            <person name="Hibbett D."/>
            <person name="Martinez A.T."/>
            <person name="Grigoriev I.V."/>
        </authorList>
    </citation>
    <scope>NUCLEOTIDE SEQUENCE</scope>
    <source>
        <strain evidence="1">AH 40177</strain>
    </source>
</reference>
<accession>A0A9P5PXM7</accession>
<name>A0A9P5PXM7_9AGAR</name>